<proteinExistence type="predicted"/>
<protein>
    <submittedName>
        <fullName evidence="1">Uncharacterized protein</fullName>
    </submittedName>
</protein>
<comment type="caution">
    <text evidence="1">The sequence shown here is derived from an EMBL/GenBank/DDBJ whole genome shotgun (WGS) entry which is preliminary data.</text>
</comment>
<evidence type="ECO:0000313" key="2">
    <source>
        <dbReference type="Proteomes" id="UP001609186"/>
    </source>
</evidence>
<feature type="non-terminal residue" evidence="1">
    <location>
        <position position="1"/>
    </location>
</feature>
<dbReference type="Proteomes" id="UP001609186">
    <property type="component" value="Unassembled WGS sequence"/>
</dbReference>
<name>A0ABW7LFT8_9BURK</name>
<keyword evidence="2" id="KW-1185">Reference proteome</keyword>
<gene>
    <name evidence="1" type="ORF">ACGTRS_30080</name>
</gene>
<dbReference type="RefSeq" id="WP_395131259.1">
    <property type="nucleotide sequence ID" value="NZ_JBIMPM010000057.1"/>
</dbReference>
<reference evidence="1 2" key="1">
    <citation type="submission" date="2024-10" db="EMBL/GenBank/DDBJ databases">
        <title>Burkholderia semiarida in Mexico.</title>
        <authorList>
            <person name="Estrada P."/>
        </authorList>
    </citation>
    <scope>NUCLEOTIDE SEQUENCE [LARGE SCALE GENOMIC DNA]</scope>
    <source>
        <strain evidence="1 2">CLM7-1</strain>
    </source>
</reference>
<evidence type="ECO:0000313" key="1">
    <source>
        <dbReference type="EMBL" id="MFH5255488.1"/>
    </source>
</evidence>
<accession>A0ABW7LFT8</accession>
<organism evidence="1 2">
    <name type="scientific">Burkholderia semiarida</name>
    <dbReference type="NCBI Taxonomy" id="2843303"/>
    <lineage>
        <taxon>Bacteria</taxon>
        <taxon>Pseudomonadati</taxon>
        <taxon>Pseudomonadota</taxon>
        <taxon>Betaproteobacteria</taxon>
        <taxon>Burkholderiales</taxon>
        <taxon>Burkholderiaceae</taxon>
        <taxon>Burkholderia</taxon>
        <taxon>Burkholderia cepacia complex</taxon>
    </lineage>
</organism>
<sequence>RVTYSKLLVPTDTNLTMAAYRYSHERYSSCYAAGTLKFDDGSSGKWDLSSSGVATFIFTRGDAVTLFYKNNKWYDPFACTYGLGDVGEC</sequence>
<dbReference type="EMBL" id="JBIMPM010000057">
    <property type="protein sequence ID" value="MFH5255488.1"/>
    <property type="molecule type" value="Genomic_DNA"/>
</dbReference>